<dbReference type="GO" id="GO:0004674">
    <property type="term" value="F:protein serine/threonine kinase activity"/>
    <property type="evidence" value="ECO:0007669"/>
    <property type="project" value="TreeGrafter"/>
</dbReference>
<dbReference type="Gene3D" id="1.10.510.10">
    <property type="entry name" value="Transferase(Phosphotransferase) domain 1"/>
    <property type="match status" value="1"/>
</dbReference>
<organism evidence="7 8">
    <name type="scientific">Stigmatella aurantiaca</name>
    <dbReference type="NCBI Taxonomy" id="41"/>
    <lineage>
        <taxon>Bacteria</taxon>
        <taxon>Pseudomonadati</taxon>
        <taxon>Myxococcota</taxon>
        <taxon>Myxococcia</taxon>
        <taxon>Myxococcales</taxon>
        <taxon>Cystobacterineae</taxon>
        <taxon>Archangiaceae</taxon>
        <taxon>Stigmatella</taxon>
    </lineage>
</organism>
<name>A0A1H8FJQ4_STIAU</name>
<dbReference type="EMBL" id="FOAP01000037">
    <property type="protein sequence ID" value="SEN31835.1"/>
    <property type="molecule type" value="Genomic_DNA"/>
</dbReference>
<dbReference type="Pfam" id="PF00069">
    <property type="entry name" value="Pkinase"/>
    <property type="match status" value="1"/>
</dbReference>
<gene>
    <name evidence="7" type="ORF">SAMN05444354_13756</name>
</gene>
<evidence type="ECO:0000256" key="3">
    <source>
        <dbReference type="ARBA" id="ARBA00022777"/>
    </source>
</evidence>
<dbReference type="RefSeq" id="WP_075011394.1">
    <property type="nucleotide sequence ID" value="NZ_FOAP01000037.1"/>
</dbReference>
<dbReference type="PANTHER" id="PTHR43289:SF34">
    <property type="entry name" value="SERINE_THREONINE-PROTEIN KINASE YBDM-RELATED"/>
    <property type="match status" value="1"/>
</dbReference>
<feature type="region of interest" description="Disordered" evidence="5">
    <location>
        <begin position="375"/>
        <end position="404"/>
    </location>
</feature>
<evidence type="ECO:0000256" key="2">
    <source>
        <dbReference type="ARBA" id="ARBA00022741"/>
    </source>
</evidence>
<dbReference type="CDD" id="cd14014">
    <property type="entry name" value="STKc_PknB_like"/>
    <property type="match status" value="1"/>
</dbReference>
<proteinExistence type="predicted"/>
<dbReference type="SUPFAM" id="SSF56112">
    <property type="entry name" value="Protein kinase-like (PK-like)"/>
    <property type="match status" value="1"/>
</dbReference>
<evidence type="ECO:0000313" key="8">
    <source>
        <dbReference type="Proteomes" id="UP000182719"/>
    </source>
</evidence>
<keyword evidence="8" id="KW-1185">Reference proteome</keyword>
<dbReference type="GO" id="GO:0005524">
    <property type="term" value="F:ATP binding"/>
    <property type="evidence" value="ECO:0007669"/>
    <property type="project" value="UniProtKB-KW"/>
</dbReference>
<keyword evidence="3 7" id="KW-0418">Kinase</keyword>
<protein>
    <submittedName>
        <fullName evidence="7">Protein kinase domain-containing protein</fullName>
    </submittedName>
</protein>
<sequence>MDELCPEALPDGTRLGPWQVEGRAGYGTYGAVYRVRRARRILPQLVALKLARYPNDLRFEREAELLTRIRHPHVPRLLGQGTWKGGLHGDTHPYVVMQWVEGLRLYDWGKEHPFTSRQVLRLLAQVARALEATHARQGLHRDVKGDNILVSPEGKAFLMDFGCGTWAGAPPLTEGLLAPGTKPYRSPQALRFQWEHRREAHTHYRATPADDVYALGVTAYRLCTGIYPPPATDPSLVGDDARDTLEVMKPPGQLKPLAPVLESLILRMLSENSHDRGIAGELAATLEAAASAAGPEADAPLSPSESRVGSEGVKRPVAERRGGYLAPMVLMSLAAWLIILLAGNLNLAELVAPPSQGEDGGTTGVADAAVEEPPMSSVLRENGPDGLALETPKKPLPGQRRPPCGRFQTNIQGSCWLEVLQASPPCEEGYYEWKGSCYLPVFTPPRPNTSEQR</sequence>
<dbReference type="InterPro" id="IPR000719">
    <property type="entry name" value="Prot_kinase_dom"/>
</dbReference>
<evidence type="ECO:0000259" key="6">
    <source>
        <dbReference type="PROSITE" id="PS50011"/>
    </source>
</evidence>
<dbReference type="PROSITE" id="PS50011">
    <property type="entry name" value="PROTEIN_KINASE_DOM"/>
    <property type="match status" value="1"/>
</dbReference>
<dbReference type="InterPro" id="IPR011009">
    <property type="entry name" value="Kinase-like_dom_sf"/>
</dbReference>
<evidence type="ECO:0000313" key="7">
    <source>
        <dbReference type="EMBL" id="SEN31835.1"/>
    </source>
</evidence>
<dbReference type="Proteomes" id="UP000182719">
    <property type="component" value="Unassembled WGS sequence"/>
</dbReference>
<evidence type="ECO:0000256" key="5">
    <source>
        <dbReference type="SAM" id="MobiDB-lite"/>
    </source>
</evidence>
<dbReference type="PANTHER" id="PTHR43289">
    <property type="entry name" value="MITOGEN-ACTIVATED PROTEIN KINASE KINASE KINASE 20-RELATED"/>
    <property type="match status" value="1"/>
</dbReference>
<accession>A0A1H8FJQ4</accession>
<feature type="domain" description="Protein kinase" evidence="6">
    <location>
        <begin position="18"/>
        <end position="290"/>
    </location>
</feature>
<dbReference type="SMART" id="SM00220">
    <property type="entry name" value="S_TKc"/>
    <property type="match status" value="1"/>
</dbReference>
<dbReference type="AlphaFoldDB" id="A0A1H8FJQ4"/>
<keyword evidence="2" id="KW-0547">Nucleotide-binding</keyword>
<feature type="region of interest" description="Disordered" evidence="5">
    <location>
        <begin position="294"/>
        <end position="314"/>
    </location>
</feature>
<evidence type="ECO:0000256" key="1">
    <source>
        <dbReference type="ARBA" id="ARBA00022679"/>
    </source>
</evidence>
<reference evidence="8" key="1">
    <citation type="submission" date="2016-10" db="EMBL/GenBank/DDBJ databases">
        <authorList>
            <person name="Varghese N."/>
            <person name="Submissions S."/>
        </authorList>
    </citation>
    <scope>NUCLEOTIDE SEQUENCE [LARGE SCALE GENOMIC DNA]</scope>
    <source>
        <strain evidence="8">DSM 17044</strain>
    </source>
</reference>
<evidence type="ECO:0000256" key="4">
    <source>
        <dbReference type="ARBA" id="ARBA00022840"/>
    </source>
</evidence>
<dbReference type="Gene3D" id="3.30.200.20">
    <property type="entry name" value="Phosphorylase Kinase, domain 1"/>
    <property type="match status" value="1"/>
</dbReference>
<dbReference type="OrthoDB" id="9801841at2"/>
<keyword evidence="1" id="KW-0808">Transferase</keyword>
<keyword evidence="4" id="KW-0067">ATP-binding</keyword>